<feature type="transmembrane region" description="Helical" evidence="7">
    <location>
        <begin position="323"/>
        <end position="350"/>
    </location>
</feature>
<keyword evidence="5 7" id="KW-0472">Membrane</keyword>
<feature type="domain" description="MacB-like periplasmic core" evidence="9">
    <location>
        <begin position="19"/>
        <end position="192"/>
    </location>
</feature>
<protein>
    <submittedName>
        <fullName evidence="10">FtsX-like permease family protein</fullName>
    </submittedName>
</protein>
<evidence type="ECO:0000256" key="1">
    <source>
        <dbReference type="ARBA" id="ARBA00004651"/>
    </source>
</evidence>
<evidence type="ECO:0000256" key="6">
    <source>
        <dbReference type="ARBA" id="ARBA00038076"/>
    </source>
</evidence>
<dbReference type="PANTHER" id="PTHR30572:SF4">
    <property type="entry name" value="ABC TRANSPORTER PERMEASE YTRF"/>
    <property type="match status" value="1"/>
</dbReference>
<comment type="caution">
    <text evidence="10">The sequence shown here is derived from an EMBL/GenBank/DDBJ whole genome shotgun (WGS) entry which is preliminary data.</text>
</comment>
<evidence type="ECO:0000256" key="4">
    <source>
        <dbReference type="ARBA" id="ARBA00022989"/>
    </source>
</evidence>
<dbReference type="EMBL" id="AYSO01000020">
    <property type="protein sequence ID" value="KIE45162.1"/>
    <property type="molecule type" value="Genomic_DNA"/>
</dbReference>
<dbReference type="Proteomes" id="UP000031366">
    <property type="component" value="Unassembled WGS sequence"/>
</dbReference>
<feature type="transmembrane region" description="Helical" evidence="7">
    <location>
        <begin position="362"/>
        <end position="383"/>
    </location>
</feature>
<feature type="transmembrane region" description="Helical" evidence="7">
    <location>
        <begin position="721"/>
        <end position="745"/>
    </location>
</feature>
<dbReference type="GO" id="GO:0022857">
    <property type="term" value="F:transmembrane transporter activity"/>
    <property type="evidence" value="ECO:0007669"/>
    <property type="project" value="TreeGrafter"/>
</dbReference>
<dbReference type="OrthoDB" id="9793166at2"/>
<organism evidence="10 11">
    <name type="scientific">Clostridium argentinense CDC 2741</name>
    <dbReference type="NCBI Taxonomy" id="1418104"/>
    <lineage>
        <taxon>Bacteria</taxon>
        <taxon>Bacillati</taxon>
        <taxon>Bacillota</taxon>
        <taxon>Clostridia</taxon>
        <taxon>Eubacteriales</taxon>
        <taxon>Clostridiaceae</taxon>
        <taxon>Clostridium</taxon>
    </lineage>
</organism>
<evidence type="ECO:0000256" key="5">
    <source>
        <dbReference type="ARBA" id="ARBA00023136"/>
    </source>
</evidence>
<keyword evidence="2" id="KW-1003">Cell membrane</keyword>
<name>A0A0C1QVZ1_9CLOT</name>
<feature type="domain" description="ABC3 transporter permease C-terminal" evidence="8">
    <location>
        <begin position="732"/>
        <end position="848"/>
    </location>
</feature>
<dbReference type="AlphaFoldDB" id="A0A0C1QVZ1"/>
<evidence type="ECO:0000256" key="7">
    <source>
        <dbReference type="SAM" id="Phobius"/>
    </source>
</evidence>
<sequence>MKGYSEITGRYLKVQKKRTILTIIGIVLSVALITSIATMFKSFQDNRIRQVKGYSGDFHILFNSVNSGHIPYFKAHKDIKKTGITRYDGASIIGKRKKSGRNVELYVESYNKEMFELKNIKLSEGRLPQKEDEIILEPWAMEVLNAKVGDKITLKLGEIIYPEDEGNGKEINYEDIKFKEKNSKEYIICGLIKESIQGNGISYLSEESSLNKNEKYNIYANINLKKQAEVIGKQIVEELNLEEGSIWYNEELLRVMLKSLDDSENRIVGLIAVFFIILVIVATISVIYNSFHMSVMERVSQFGILRSVGASKNQIKRIVMKEAMILAIISIPIGLVLGLVALKIVIMILGSLAFSMFEGFEITINPIILLGSAVLSLITIYISSKGPAKLAAKVSPLEAIKNSGSVKKEDLKKAKSGIIAGKIFGIEGQVAYKNLRRNKTRFRITIFSMVISIVLFIVFNSFAYDIKKVEKVAMATEPEYRVMLSSDEVEEDTISKFCEDIEKVQGIDLVYKEIRESPAIAIEKDKLNKEYEDLTETNFYNFDDGDYAFTYSPFYAYNSKSFEKSKKNIIAGEINEKKLNEENGVIIIQNAHIKTKDKKRANINVTNYKVGDEISIIPSSIAGDTDENLLSHVGKIKVKVLGILEEDAVFENSWEWGSLRFISTEKVYKDIFGELRSNNLNIRTGKDVDHKVIKEKLESIANENNMYILDNVEAAKRDKSMMIQIMVFIYGFITVVTLISSINIINTINTNLLLRKRELATFKSIGMAEKQIKKMIVLESVYYAIIASFYGILMGMPLSYILYRLMSELRAYEWNIPWSSTVMAFIGSIVIVIIASMISLRKMSKINIMDSIRAEE</sequence>
<evidence type="ECO:0000256" key="3">
    <source>
        <dbReference type="ARBA" id="ARBA00022692"/>
    </source>
</evidence>
<feature type="transmembrane region" description="Helical" evidence="7">
    <location>
        <begin position="267"/>
        <end position="288"/>
    </location>
</feature>
<dbReference type="STRING" id="29341.RSJ17_04830"/>
<accession>A0A0C1QVZ1</accession>
<keyword evidence="11" id="KW-1185">Reference proteome</keyword>
<feature type="domain" description="ABC3 transporter permease C-terminal" evidence="8">
    <location>
        <begin position="274"/>
        <end position="396"/>
    </location>
</feature>
<dbReference type="PANTHER" id="PTHR30572">
    <property type="entry name" value="MEMBRANE COMPONENT OF TRANSPORTER-RELATED"/>
    <property type="match status" value="1"/>
</dbReference>
<feature type="transmembrane region" description="Helical" evidence="7">
    <location>
        <begin position="442"/>
        <end position="464"/>
    </location>
</feature>
<dbReference type="Pfam" id="PF12704">
    <property type="entry name" value="MacB_PCD"/>
    <property type="match status" value="1"/>
</dbReference>
<keyword evidence="4 7" id="KW-1133">Transmembrane helix</keyword>
<comment type="similarity">
    <text evidence="6">Belongs to the ABC-4 integral membrane protein family.</text>
</comment>
<dbReference type="InterPro" id="IPR025857">
    <property type="entry name" value="MacB_PCD"/>
</dbReference>
<evidence type="ECO:0000313" key="11">
    <source>
        <dbReference type="Proteomes" id="UP000031366"/>
    </source>
</evidence>
<proteinExistence type="inferred from homology"/>
<feature type="transmembrane region" description="Helical" evidence="7">
    <location>
        <begin position="20"/>
        <end position="40"/>
    </location>
</feature>
<evidence type="ECO:0000256" key="2">
    <source>
        <dbReference type="ARBA" id="ARBA00022475"/>
    </source>
</evidence>
<dbReference type="InterPro" id="IPR003838">
    <property type="entry name" value="ABC3_permease_C"/>
</dbReference>
<feature type="transmembrane region" description="Helical" evidence="7">
    <location>
        <begin position="822"/>
        <end position="840"/>
    </location>
</feature>
<comment type="subcellular location">
    <subcellularLocation>
        <location evidence="1">Cell membrane</location>
        <topology evidence="1">Multi-pass membrane protein</topology>
    </subcellularLocation>
</comment>
<dbReference type="InterPro" id="IPR050250">
    <property type="entry name" value="Macrolide_Exporter_MacB"/>
</dbReference>
<dbReference type="Pfam" id="PF02687">
    <property type="entry name" value="FtsX"/>
    <property type="match status" value="2"/>
</dbReference>
<dbReference type="GO" id="GO:0005886">
    <property type="term" value="C:plasma membrane"/>
    <property type="evidence" value="ECO:0007669"/>
    <property type="project" value="UniProtKB-SubCell"/>
</dbReference>
<dbReference type="RefSeq" id="WP_039636251.1">
    <property type="nucleotide sequence ID" value="NZ_AYSO01000020.1"/>
</dbReference>
<feature type="transmembrane region" description="Helical" evidence="7">
    <location>
        <begin position="780"/>
        <end position="802"/>
    </location>
</feature>
<evidence type="ECO:0000259" key="9">
    <source>
        <dbReference type="Pfam" id="PF12704"/>
    </source>
</evidence>
<keyword evidence="3 7" id="KW-0812">Transmembrane</keyword>
<reference evidence="10 11" key="1">
    <citation type="journal article" date="2015" name="Infect. Genet. Evol.">
        <title>Genomic sequences of six botulinum neurotoxin-producing strains representing three clostridial species illustrate the mobility and diversity of botulinum neurotoxin genes.</title>
        <authorList>
            <person name="Smith T.J."/>
            <person name="Hill K.K."/>
            <person name="Xie G."/>
            <person name="Foley B.T."/>
            <person name="Williamson C.H."/>
            <person name="Foster J.T."/>
            <person name="Johnson S.L."/>
            <person name="Chertkov O."/>
            <person name="Teshima H."/>
            <person name="Gibbons H.S."/>
            <person name="Johnsky L.A."/>
            <person name="Karavis M.A."/>
            <person name="Smith L.A."/>
        </authorList>
    </citation>
    <scope>NUCLEOTIDE SEQUENCE [LARGE SCALE GENOMIC DNA]</scope>
    <source>
        <strain evidence="10 11">CDC 2741</strain>
    </source>
</reference>
<evidence type="ECO:0000259" key="8">
    <source>
        <dbReference type="Pfam" id="PF02687"/>
    </source>
</evidence>
<evidence type="ECO:0000313" key="10">
    <source>
        <dbReference type="EMBL" id="KIE45162.1"/>
    </source>
</evidence>
<gene>
    <name evidence="10" type="ORF">U732_409</name>
</gene>